<comment type="caution">
    <text evidence="9">The sequence shown here is derived from an EMBL/GenBank/DDBJ whole genome shotgun (WGS) entry which is preliminary data.</text>
</comment>
<evidence type="ECO:0000256" key="4">
    <source>
        <dbReference type="ARBA" id="ARBA00023212"/>
    </source>
</evidence>
<organism evidence="9 10">
    <name type="scientific">Podospora pseudocomata</name>
    <dbReference type="NCBI Taxonomy" id="2093779"/>
    <lineage>
        <taxon>Eukaryota</taxon>
        <taxon>Fungi</taxon>
        <taxon>Dikarya</taxon>
        <taxon>Ascomycota</taxon>
        <taxon>Pezizomycotina</taxon>
        <taxon>Sordariomycetes</taxon>
        <taxon>Sordariomycetidae</taxon>
        <taxon>Sordariales</taxon>
        <taxon>Podosporaceae</taxon>
        <taxon>Podospora</taxon>
    </lineage>
</organism>
<keyword evidence="2 5" id="KW-0963">Cytoplasm</keyword>
<comment type="similarity">
    <text evidence="1 5">Belongs to the TUBGCP family.</text>
</comment>
<dbReference type="Gene3D" id="1.20.120.1900">
    <property type="entry name" value="Gamma-tubulin complex, C-terminal domain"/>
    <property type="match status" value="1"/>
</dbReference>
<dbReference type="Pfam" id="PF04130">
    <property type="entry name" value="GCP_C_terminal"/>
    <property type="match status" value="1"/>
</dbReference>
<feature type="domain" description="Gamma tubulin complex component C-terminal" evidence="7">
    <location>
        <begin position="615"/>
        <end position="963"/>
    </location>
</feature>
<dbReference type="PANTHER" id="PTHR19302">
    <property type="entry name" value="GAMMA TUBULIN COMPLEX PROTEIN"/>
    <property type="match status" value="1"/>
</dbReference>
<dbReference type="Pfam" id="PF17681">
    <property type="entry name" value="GCP_N_terminal"/>
    <property type="match status" value="1"/>
</dbReference>
<comment type="subcellular location">
    <subcellularLocation>
        <location evidence="5">Cytoplasm</location>
        <location evidence="5">Cytoskeleton</location>
        <location evidence="5">Microtubule organizing center</location>
    </subcellularLocation>
</comment>
<name>A0ABR0GIS3_9PEZI</name>
<accession>A0ABR0GIS3</accession>
<dbReference type="InterPro" id="IPR041470">
    <property type="entry name" value="GCP_N"/>
</dbReference>
<protein>
    <recommendedName>
        <fullName evidence="5">Spindle pole body component</fullName>
    </recommendedName>
</protein>
<keyword evidence="10" id="KW-1185">Reference proteome</keyword>
<reference evidence="9 10" key="1">
    <citation type="journal article" date="2023" name="bioRxiv">
        <title>High-quality genome assemblies of four members of thePodospora anserinaspecies complex.</title>
        <authorList>
            <person name="Ament-Velasquez S.L."/>
            <person name="Vogan A.A."/>
            <person name="Wallerman O."/>
            <person name="Hartmann F."/>
            <person name="Gautier V."/>
            <person name="Silar P."/>
            <person name="Giraud T."/>
            <person name="Johannesson H."/>
        </authorList>
    </citation>
    <scope>NUCLEOTIDE SEQUENCE [LARGE SCALE GENOMIC DNA]</scope>
    <source>
        <strain evidence="9 10">CBS 415.72m</strain>
    </source>
</reference>
<keyword evidence="3 5" id="KW-0493">Microtubule</keyword>
<evidence type="ECO:0000256" key="6">
    <source>
        <dbReference type="SAM" id="MobiDB-lite"/>
    </source>
</evidence>
<dbReference type="InterPro" id="IPR042241">
    <property type="entry name" value="GCP_C_sf"/>
</dbReference>
<evidence type="ECO:0000256" key="5">
    <source>
        <dbReference type="RuleBase" id="RU363050"/>
    </source>
</evidence>
<proteinExistence type="inferred from homology"/>
<feature type="region of interest" description="Disordered" evidence="6">
    <location>
        <begin position="113"/>
        <end position="137"/>
    </location>
</feature>
<evidence type="ECO:0000259" key="7">
    <source>
        <dbReference type="Pfam" id="PF04130"/>
    </source>
</evidence>
<evidence type="ECO:0000313" key="10">
    <source>
        <dbReference type="Proteomes" id="UP001323405"/>
    </source>
</evidence>
<feature type="domain" description="Gamma tubulin complex component protein N-terminal" evidence="8">
    <location>
        <begin position="209"/>
        <end position="458"/>
    </location>
</feature>
<evidence type="ECO:0000256" key="2">
    <source>
        <dbReference type="ARBA" id="ARBA00022490"/>
    </source>
</evidence>
<dbReference type="InterPro" id="IPR007259">
    <property type="entry name" value="GCP"/>
</dbReference>
<dbReference type="PANTHER" id="PTHR19302:SF70">
    <property type="entry name" value="GAMMA-TUBULIN COMPLEX COMPONENT 6"/>
    <property type="match status" value="1"/>
</dbReference>
<gene>
    <name evidence="9" type="ORF">QC762_304390</name>
</gene>
<evidence type="ECO:0000256" key="3">
    <source>
        <dbReference type="ARBA" id="ARBA00022701"/>
    </source>
</evidence>
<dbReference type="Proteomes" id="UP001323405">
    <property type="component" value="Unassembled WGS sequence"/>
</dbReference>
<dbReference type="EMBL" id="JAFFHA010000005">
    <property type="protein sequence ID" value="KAK4655662.1"/>
    <property type="molecule type" value="Genomic_DNA"/>
</dbReference>
<dbReference type="InterPro" id="IPR040457">
    <property type="entry name" value="GCP_C"/>
</dbReference>
<dbReference type="RefSeq" id="XP_062744637.1">
    <property type="nucleotide sequence ID" value="XM_062888734.1"/>
</dbReference>
<dbReference type="GeneID" id="87908641"/>
<evidence type="ECO:0000259" key="8">
    <source>
        <dbReference type="Pfam" id="PF17681"/>
    </source>
</evidence>
<keyword evidence="4 5" id="KW-0206">Cytoskeleton</keyword>
<sequence length="967" mass="107370">MAGLHDVNTDTSSFFSDARLKIPPLKKKYADKDDEDDLSNLFAIPDFWQPSNWLAKSIEEINKQNPLFSWGAEGTQDGLISSQLQGHPTPELGQENDDAFFKLPPILRDLAAQHAKAPGADTAQEEDQPELDHELSSEEEDFWLLPDDVASAKPQYKTWEAFEKTKEGPTSFITEAGPAAFDSIIAASNNDTENKPPDILDNSIYSACLLTLSLGRSSLLFTWDSTQNSFTKTAPLLRTSGITLDLIKAIDNLCLDCGNCTRHLQYYSETAYSSPSSSPTRIAFAGVIARLITTVGTELSTRSRNVRSILQLQSLVQPVQTVLSYFKNLVQKVATAKTDEAMLSALFQAVQAAEYKDDLLRAATNEVLRIVSRPWTDFVEEWIGTKVEEGIPVSKTGGLGKGFVKVADKMWIDDQGCDLDEPEYFLDESKMPGFVPGDMAESIFETGRNLRFLREHHPEHPLARVDVVELTKPPRLEWEFEWEAIARLEGRVEEYRGAVEKVLLAAGVGGEQTGDSKTEESGAVEFAVFWKSEAEVATNILESMKQMDQPLREPPPADDLAQLLKSHLYSPLSHKTALSPHTSLLPLLSFSPLLTYQSALLSQLTTTLLFTSHSLRSHLSLLNQSFLLSNGLLVARLSSALFDPDSSTTERQKGVALGGSSSMGLRLGSNRRTWPPASSELRLALMGVLSDSLGGGGEKGGRLPGDLSFSIRHDLTPEEIDKCMNVDGLGALDFLRLAYTTPPPLRAVITPQVLAKYDRISRLLIRVLRVLHAASSFSTSGLPPDSEDVTLRFAWEARGFAFAVANYFFDIGIAKVWRRFETWLDTIEATLPDPADSARAGISPEILRQKQEATLDSIMSCLLLRKRQQPVMALLEEVLSLILSFARLVRIKAADAHLELHGQQHHDEERDLYKRFHRKVEVFVTVLRGLSEKTPTAEGRRGGKDQENTIEMLLTRLDLEGWYAKKR</sequence>
<evidence type="ECO:0000256" key="1">
    <source>
        <dbReference type="ARBA" id="ARBA00010337"/>
    </source>
</evidence>
<evidence type="ECO:0000313" key="9">
    <source>
        <dbReference type="EMBL" id="KAK4655662.1"/>
    </source>
</evidence>